<dbReference type="EMBL" id="CP045351">
    <property type="protein sequence ID" value="QFT28466.1"/>
    <property type="molecule type" value="Genomic_DNA"/>
</dbReference>
<proteinExistence type="predicted"/>
<name>A0A5P9CQI1_9VIBR</name>
<accession>A0A5P9CQI1</accession>
<dbReference type="Proteomes" id="UP000326936">
    <property type="component" value="Plasmid pTHAF100_a"/>
</dbReference>
<geneLocation type="plasmid" evidence="2">
    <name>pthaf100_a</name>
</geneLocation>
<keyword evidence="1" id="KW-0614">Plasmid</keyword>
<sequence>MSSILKLFLVVCTLGVGFFANDLYRWVSTRSQVKPLSEYCPLTTQACELGNIRVEADRDISQPLVPTKLIVDWPSTEEQSLLVVLQGYEMEMGTLMFKLNKSGAHQYSGSVTLPVCTSTTMTWVGEITDGQQSISTSIRMEQ</sequence>
<evidence type="ECO:0000313" key="2">
    <source>
        <dbReference type="Proteomes" id="UP000326936"/>
    </source>
</evidence>
<dbReference type="RefSeq" id="WP_152432460.1">
    <property type="nucleotide sequence ID" value="NZ_CBCSDK010000009.1"/>
</dbReference>
<dbReference type="OrthoDB" id="5917490at2"/>
<gene>
    <name evidence="1" type="ORF">FIV01_18890</name>
</gene>
<dbReference type="AlphaFoldDB" id="A0A5P9CQI1"/>
<evidence type="ECO:0000313" key="1">
    <source>
        <dbReference type="EMBL" id="QFT28466.1"/>
    </source>
</evidence>
<organism evidence="1 2">
    <name type="scientific">Vibrio aquimaris</name>
    <dbReference type="NCBI Taxonomy" id="2587862"/>
    <lineage>
        <taxon>Bacteria</taxon>
        <taxon>Pseudomonadati</taxon>
        <taxon>Pseudomonadota</taxon>
        <taxon>Gammaproteobacteria</taxon>
        <taxon>Vibrionales</taxon>
        <taxon>Vibrionaceae</taxon>
        <taxon>Vibrio</taxon>
    </lineage>
</organism>
<dbReference type="KEGG" id="vaq:FIV01_18890"/>
<protein>
    <submittedName>
        <fullName evidence="1">Uncharacterized protein</fullName>
    </submittedName>
</protein>
<keyword evidence="2" id="KW-1185">Reference proteome</keyword>
<reference evidence="1 2" key="1">
    <citation type="submission" date="2019-10" db="EMBL/GenBank/DDBJ databases">
        <title>Complete genome sequence of Vibrio sp. strain THAF100, isolated from non-filtered water from the water column of tank 6 of a marine aquarium containing stony-coral fragments. Water maintained at 26 degree C.</title>
        <authorList>
            <person name="Ruckert C."/>
            <person name="Franco A."/>
            <person name="Kalinowski J."/>
            <person name="Glaeser S."/>
        </authorList>
    </citation>
    <scope>NUCLEOTIDE SEQUENCE [LARGE SCALE GENOMIC DNA]</scope>
    <source>
        <strain evidence="1 2">THAF100</strain>
        <plasmid evidence="2">pthaf100_a</plasmid>
    </source>
</reference>